<dbReference type="PROSITE" id="PS00211">
    <property type="entry name" value="ABC_TRANSPORTER_1"/>
    <property type="match status" value="1"/>
</dbReference>
<evidence type="ECO:0000256" key="1">
    <source>
        <dbReference type="ARBA" id="ARBA00004413"/>
    </source>
</evidence>
<keyword evidence="8" id="KW-0046">Antibiotic resistance</keyword>
<dbReference type="InterPro" id="IPR005894">
    <property type="entry name" value="DrrA"/>
</dbReference>
<sequence>MTAMISATDLRKTYGKKRALDGFTLSVDEGTVCGLLGPNGAGKTTAVRILATLLKADSGNASIAGHDLTTDAGRVRAAIGFTGQFSAVDEILTGRQNLDMFARLYHLDRRQARQRTDELLDRFALHDAADRPAGGYSGGMRRRLDLAVSLILAPRVLFLDEPTTGLDPRTRAEVWTDIRELVSAGTTVLLTTQYLDEADHLADQIAVIDSGTIIARGTPRELKESVGGDRIELALRDEEQTNAAARIVAAATGTDPGIDLHRRRVSAPAPERFHSLSTTMRQLHEAGIDPEDVALRQPTLDDVFIKLTDREEKTA</sequence>
<comment type="caution">
    <text evidence="11">The sequence shown here is derived from an EMBL/GenBank/DDBJ whole genome shotgun (WGS) entry which is preliminary data.</text>
</comment>
<dbReference type="FunFam" id="3.40.50.300:FF:000589">
    <property type="entry name" value="ABC transporter, ATP-binding subunit"/>
    <property type="match status" value="1"/>
</dbReference>
<keyword evidence="5 11" id="KW-0067">ATP-binding</keyword>
<evidence type="ECO:0000256" key="2">
    <source>
        <dbReference type="ARBA" id="ARBA00022448"/>
    </source>
</evidence>
<feature type="domain" description="ABC transporter" evidence="10">
    <location>
        <begin position="5"/>
        <end position="235"/>
    </location>
</feature>
<dbReference type="NCBIfam" id="TIGR01188">
    <property type="entry name" value="drrA"/>
    <property type="match status" value="1"/>
</dbReference>
<evidence type="ECO:0000256" key="7">
    <source>
        <dbReference type="ARBA" id="ARBA00023136"/>
    </source>
</evidence>
<dbReference type="GO" id="GO:0046677">
    <property type="term" value="P:response to antibiotic"/>
    <property type="evidence" value="ECO:0007669"/>
    <property type="project" value="UniProtKB-KW"/>
</dbReference>
<dbReference type="EMBL" id="BSEJ01000002">
    <property type="protein sequence ID" value="GLJ60518.1"/>
    <property type="molecule type" value="Genomic_DNA"/>
</dbReference>
<dbReference type="InterPro" id="IPR027417">
    <property type="entry name" value="P-loop_NTPase"/>
</dbReference>
<evidence type="ECO:0000256" key="6">
    <source>
        <dbReference type="ARBA" id="ARBA00022967"/>
    </source>
</evidence>
<dbReference type="GO" id="GO:0005886">
    <property type="term" value="C:plasma membrane"/>
    <property type="evidence" value="ECO:0007669"/>
    <property type="project" value="UniProtKB-SubCell"/>
</dbReference>
<evidence type="ECO:0000313" key="12">
    <source>
        <dbReference type="Proteomes" id="UP001142462"/>
    </source>
</evidence>
<dbReference type="RefSeq" id="WP_271172248.1">
    <property type="nucleotide sequence ID" value="NZ_BSEJ01000002.1"/>
</dbReference>
<keyword evidence="7" id="KW-0472">Membrane</keyword>
<dbReference type="InterPro" id="IPR017871">
    <property type="entry name" value="ABC_transporter-like_CS"/>
</dbReference>
<dbReference type="PANTHER" id="PTHR42711:SF19">
    <property type="entry name" value="DOXORUBICIN RESISTANCE ATP-BINDING PROTEIN DRRA"/>
    <property type="match status" value="1"/>
</dbReference>
<evidence type="ECO:0000259" key="10">
    <source>
        <dbReference type="PROSITE" id="PS50893"/>
    </source>
</evidence>
<evidence type="ECO:0000313" key="11">
    <source>
        <dbReference type="EMBL" id="GLJ60518.1"/>
    </source>
</evidence>
<dbReference type="GO" id="GO:1900753">
    <property type="term" value="P:doxorubicin transport"/>
    <property type="evidence" value="ECO:0007669"/>
    <property type="project" value="InterPro"/>
</dbReference>
<dbReference type="InterPro" id="IPR050763">
    <property type="entry name" value="ABC_transporter_ATP-binding"/>
</dbReference>
<organism evidence="11 12">
    <name type="scientific">Microbacterium barkeri</name>
    <dbReference type="NCBI Taxonomy" id="33917"/>
    <lineage>
        <taxon>Bacteria</taxon>
        <taxon>Bacillati</taxon>
        <taxon>Actinomycetota</taxon>
        <taxon>Actinomycetes</taxon>
        <taxon>Micrococcales</taxon>
        <taxon>Microbacteriaceae</taxon>
        <taxon>Microbacterium</taxon>
    </lineage>
</organism>
<gene>
    <name evidence="11" type="ORF">GCM10017576_06470</name>
</gene>
<protein>
    <submittedName>
        <fullName evidence="11">Daunorubicin resistance protein DrrA family ABC transporter ATP-binding protein</fullName>
    </submittedName>
</protein>
<evidence type="ECO:0000256" key="9">
    <source>
        <dbReference type="ARBA" id="ARBA00049985"/>
    </source>
</evidence>
<accession>A0A9W6H1Q9</accession>
<dbReference type="SUPFAM" id="SSF52540">
    <property type="entry name" value="P-loop containing nucleoside triphosphate hydrolases"/>
    <property type="match status" value="1"/>
</dbReference>
<keyword evidence="3" id="KW-1003">Cell membrane</keyword>
<dbReference type="InterPro" id="IPR003439">
    <property type="entry name" value="ABC_transporter-like_ATP-bd"/>
</dbReference>
<dbReference type="GO" id="GO:0005524">
    <property type="term" value="F:ATP binding"/>
    <property type="evidence" value="ECO:0007669"/>
    <property type="project" value="UniProtKB-KW"/>
</dbReference>
<proteinExistence type="inferred from homology"/>
<name>A0A9W6H1Q9_9MICO</name>
<keyword evidence="4" id="KW-0547">Nucleotide-binding</keyword>
<reference evidence="11" key="1">
    <citation type="journal article" date="2014" name="Int. J. Syst. Evol. Microbiol.">
        <title>Complete genome sequence of Corynebacterium casei LMG S-19264T (=DSM 44701T), isolated from a smear-ripened cheese.</title>
        <authorList>
            <consortium name="US DOE Joint Genome Institute (JGI-PGF)"/>
            <person name="Walter F."/>
            <person name="Albersmeier A."/>
            <person name="Kalinowski J."/>
            <person name="Ruckert C."/>
        </authorList>
    </citation>
    <scope>NUCLEOTIDE SEQUENCE</scope>
    <source>
        <strain evidence="11">VKM Ac-1020</strain>
    </source>
</reference>
<comment type="subcellular location">
    <subcellularLocation>
        <location evidence="1">Cell membrane</location>
        <topology evidence="1">Peripheral membrane protein</topology>
        <orientation evidence="1">Cytoplasmic side</orientation>
    </subcellularLocation>
</comment>
<keyword evidence="12" id="KW-1185">Reference proteome</keyword>
<comment type="similarity">
    <text evidence="9">Belongs to the ABC transporter superfamily. Drug exporter-1 (DrugE1) (TC 3.A.1.105) family.</text>
</comment>
<reference evidence="11" key="2">
    <citation type="submission" date="2023-01" db="EMBL/GenBank/DDBJ databases">
        <authorList>
            <person name="Sun Q."/>
            <person name="Evtushenko L."/>
        </authorList>
    </citation>
    <scope>NUCLEOTIDE SEQUENCE</scope>
    <source>
        <strain evidence="11">VKM Ac-1020</strain>
    </source>
</reference>
<evidence type="ECO:0000256" key="4">
    <source>
        <dbReference type="ARBA" id="ARBA00022741"/>
    </source>
</evidence>
<dbReference type="PANTHER" id="PTHR42711">
    <property type="entry name" value="ABC TRANSPORTER ATP-BINDING PROTEIN"/>
    <property type="match status" value="1"/>
</dbReference>
<keyword evidence="6" id="KW-1278">Translocase</keyword>
<dbReference type="GO" id="GO:0043215">
    <property type="term" value="P:daunorubicin transport"/>
    <property type="evidence" value="ECO:0007669"/>
    <property type="project" value="InterPro"/>
</dbReference>
<evidence type="ECO:0000256" key="5">
    <source>
        <dbReference type="ARBA" id="ARBA00022840"/>
    </source>
</evidence>
<dbReference type="PROSITE" id="PS50893">
    <property type="entry name" value="ABC_TRANSPORTER_2"/>
    <property type="match status" value="1"/>
</dbReference>
<dbReference type="Gene3D" id="3.40.50.300">
    <property type="entry name" value="P-loop containing nucleotide triphosphate hydrolases"/>
    <property type="match status" value="1"/>
</dbReference>
<dbReference type="InterPro" id="IPR003593">
    <property type="entry name" value="AAA+_ATPase"/>
</dbReference>
<evidence type="ECO:0000256" key="8">
    <source>
        <dbReference type="ARBA" id="ARBA00023251"/>
    </source>
</evidence>
<dbReference type="AlphaFoldDB" id="A0A9W6H1Q9"/>
<dbReference type="Proteomes" id="UP001142462">
    <property type="component" value="Unassembled WGS sequence"/>
</dbReference>
<dbReference type="SMART" id="SM00382">
    <property type="entry name" value="AAA"/>
    <property type="match status" value="1"/>
</dbReference>
<keyword evidence="2" id="KW-0813">Transport</keyword>
<evidence type="ECO:0000256" key="3">
    <source>
        <dbReference type="ARBA" id="ARBA00022475"/>
    </source>
</evidence>
<dbReference type="GO" id="GO:0016887">
    <property type="term" value="F:ATP hydrolysis activity"/>
    <property type="evidence" value="ECO:0007669"/>
    <property type="project" value="InterPro"/>
</dbReference>
<dbReference type="Pfam" id="PF00005">
    <property type="entry name" value="ABC_tran"/>
    <property type="match status" value="1"/>
</dbReference>